<dbReference type="SUPFAM" id="SSF51658">
    <property type="entry name" value="Xylose isomerase-like"/>
    <property type="match status" value="1"/>
</dbReference>
<comment type="caution">
    <text evidence="2">The sequence shown here is derived from an EMBL/GenBank/DDBJ whole genome shotgun (WGS) entry which is preliminary data.</text>
</comment>
<dbReference type="EMBL" id="PDKU01000005">
    <property type="protein sequence ID" value="PPI86361.1"/>
    <property type="molecule type" value="Genomic_DNA"/>
</dbReference>
<dbReference type="InterPro" id="IPR013022">
    <property type="entry name" value="Xyl_isomerase-like_TIM-brl"/>
</dbReference>
<organism evidence="2 3">
    <name type="scientific">Candidatus Pantoea edessiphila</name>
    <dbReference type="NCBI Taxonomy" id="2044610"/>
    <lineage>
        <taxon>Bacteria</taxon>
        <taxon>Pseudomonadati</taxon>
        <taxon>Pseudomonadota</taxon>
        <taxon>Gammaproteobacteria</taxon>
        <taxon>Enterobacterales</taxon>
        <taxon>Erwiniaceae</taxon>
        <taxon>Pantoea</taxon>
    </lineage>
</organism>
<sequence length="272" mass="30944">MKTNNLKFLNLVLLGGKTEQKLYAACKAGFDQVEIWREDIQNNSKGLSSITKLAIQKGIGFTNLQVLRDFTGIPNGQYIQKRKELRQFIHIAQAIGCDAIQAPASTREDCLVDKIDDDLRWMASEAIRYKMKIMYEPMAWCSVDNTLPLAWERIKRLDQPNIGLVVDLFHVYALGGDALQLDDIPVDRIYEVQLCDIAEKPPKDKNSLINIARHERQLPGKGIIQIDCFIDKLKSIGYRGPIGIEVFNDKLKCLPPEEVAQQAWTALNNYWP</sequence>
<dbReference type="Gene3D" id="3.20.20.150">
    <property type="entry name" value="Divalent-metal-dependent TIM barrel enzymes"/>
    <property type="match status" value="1"/>
</dbReference>
<reference evidence="2 3" key="1">
    <citation type="journal article" date="2018" name="Genome Biol. Evol.">
        <title>Cladogenesis and Genomic Streamlining in Extracellular Endosymbionts of Tropical Stink Bugs.</title>
        <authorList>
            <person name="Otero-Bravo A."/>
            <person name="Goffredi S."/>
            <person name="Sabree Z.L."/>
        </authorList>
    </citation>
    <scope>NUCLEOTIDE SEQUENCE [LARGE SCALE GENOMIC DNA]</scope>
    <source>
        <strain evidence="2 3">SoEL</strain>
    </source>
</reference>
<protein>
    <submittedName>
        <fullName evidence="2">Xylose isomerase</fullName>
    </submittedName>
</protein>
<dbReference type="Pfam" id="PF01261">
    <property type="entry name" value="AP_endonuc_2"/>
    <property type="match status" value="1"/>
</dbReference>
<evidence type="ECO:0000259" key="1">
    <source>
        <dbReference type="Pfam" id="PF01261"/>
    </source>
</evidence>
<proteinExistence type="predicted"/>
<dbReference type="InterPro" id="IPR050312">
    <property type="entry name" value="IolE/XylAMocC-like"/>
</dbReference>
<dbReference type="PANTHER" id="PTHR12110">
    <property type="entry name" value="HYDROXYPYRUVATE ISOMERASE"/>
    <property type="match status" value="1"/>
</dbReference>
<dbReference type="Proteomes" id="UP000296144">
    <property type="component" value="Unassembled WGS sequence"/>
</dbReference>
<accession>A0A2P5SVJ9</accession>
<dbReference type="GO" id="GO:0016853">
    <property type="term" value="F:isomerase activity"/>
    <property type="evidence" value="ECO:0007669"/>
    <property type="project" value="UniProtKB-KW"/>
</dbReference>
<dbReference type="AlphaFoldDB" id="A0A2P5SVJ9"/>
<evidence type="ECO:0000313" key="3">
    <source>
        <dbReference type="Proteomes" id="UP000296144"/>
    </source>
</evidence>
<evidence type="ECO:0000313" key="2">
    <source>
        <dbReference type="EMBL" id="PPI86361.1"/>
    </source>
</evidence>
<keyword evidence="2" id="KW-0413">Isomerase</keyword>
<name>A0A2P5SVJ9_9GAMM</name>
<feature type="domain" description="Xylose isomerase-like TIM barrel" evidence="1">
    <location>
        <begin position="24"/>
        <end position="265"/>
    </location>
</feature>
<dbReference type="OrthoDB" id="9780241at2"/>
<keyword evidence="3" id="KW-1185">Reference proteome</keyword>
<dbReference type="RefSeq" id="WP_136130425.1">
    <property type="nucleotide sequence ID" value="NZ_PDKU01000005.1"/>
</dbReference>
<dbReference type="InterPro" id="IPR036237">
    <property type="entry name" value="Xyl_isomerase-like_sf"/>
</dbReference>
<gene>
    <name evidence="2" type="ORF">CRV10_03345</name>
</gene>
<dbReference type="PANTHER" id="PTHR12110:SF21">
    <property type="entry name" value="XYLOSE ISOMERASE-LIKE TIM BARREL DOMAIN-CONTAINING PROTEIN"/>
    <property type="match status" value="1"/>
</dbReference>